<dbReference type="PANTHER" id="PTHR36452:SF1">
    <property type="entry name" value="DUF2461 DOMAIN-CONTAINING PROTEIN"/>
    <property type="match status" value="1"/>
</dbReference>
<keyword evidence="3" id="KW-1185">Reference proteome</keyword>
<evidence type="ECO:0000313" key="2">
    <source>
        <dbReference type="EMBL" id="RDB17272.1"/>
    </source>
</evidence>
<comment type="caution">
    <text evidence="2">The sequence shown here is derived from an EMBL/GenBank/DDBJ whole genome shotgun (WGS) entry which is preliminary data.</text>
</comment>
<dbReference type="OrthoDB" id="2537769at2759"/>
<evidence type="ECO:0000256" key="1">
    <source>
        <dbReference type="SAM" id="MobiDB-lite"/>
    </source>
</evidence>
<feature type="compositionally biased region" description="Acidic residues" evidence="1">
    <location>
        <begin position="60"/>
        <end position="72"/>
    </location>
</feature>
<dbReference type="AlphaFoldDB" id="A0A369J794"/>
<dbReference type="Proteomes" id="UP000076154">
    <property type="component" value="Unassembled WGS sequence"/>
</dbReference>
<sequence length="274" mass="31034">MATRSRSSKKSAPKKAAYEHEMGRNRNRRGSVGEEIPDADHFAEDVGEEGENANTATSDRDEDGDYGEDEEEVKQYDSDALDDEDFGMRVSSLKRKRGTSSASPQKKKKTVSRRPSSRRTRTNGSDDEDADEFELKNGQEVVGVVVQAPKTGRVPPGQISQNTLDFLTKLQDPKCNDREWFKLHEPVYRLAETEWKDFIEALTTELTEVDAQIPPLPPKDVIHRIYRDVRFSNDKTPYKTGLSSSFSRSGRKGIFAGYHVLVPFRHMSPHSQRV</sequence>
<dbReference type="STRING" id="39966.A0A369J794"/>
<dbReference type="EMBL" id="LUEZ02000113">
    <property type="protein sequence ID" value="RDB17272.1"/>
    <property type="molecule type" value="Genomic_DNA"/>
</dbReference>
<gene>
    <name evidence="2" type="ORF">Hypma_001956</name>
</gene>
<organism evidence="2 3">
    <name type="scientific">Hypsizygus marmoreus</name>
    <name type="common">White beech mushroom</name>
    <name type="synonym">Agaricus marmoreus</name>
    <dbReference type="NCBI Taxonomy" id="39966"/>
    <lineage>
        <taxon>Eukaryota</taxon>
        <taxon>Fungi</taxon>
        <taxon>Dikarya</taxon>
        <taxon>Basidiomycota</taxon>
        <taxon>Agaricomycotina</taxon>
        <taxon>Agaricomycetes</taxon>
        <taxon>Agaricomycetidae</taxon>
        <taxon>Agaricales</taxon>
        <taxon>Tricholomatineae</taxon>
        <taxon>Lyophyllaceae</taxon>
        <taxon>Hypsizygus</taxon>
    </lineage>
</organism>
<evidence type="ECO:0000313" key="3">
    <source>
        <dbReference type="Proteomes" id="UP000076154"/>
    </source>
</evidence>
<proteinExistence type="predicted"/>
<dbReference type="Pfam" id="PF09365">
    <property type="entry name" value="DUF2461"/>
    <property type="match status" value="1"/>
</dbReference>
<dbReference type="InterPro" id="IPR012808">
    <property type="entry name" value="CHP02453"/>
</dbReference>
<feature type="region of interest" description="Disordered" evidence="1">
    <location>
        <begin position="1"/>
        <end position="132"/>
    </location>
</feature>
<reference evidence="2" key="1">
    <citation type="submission" date="2018-04" db="EMBL/GenBank/DDBJ databases">
        <title>Whole genome sequencing of Hypsizygus marmoreus.</title>
        <authorList>
            <person name="Choi I.-G."/>
            <person name="Min B."/>
            <person name="Kim J.-G."/>
            <person name="Kim S."/>
            <person name="Oh Y.-L."/>
            <person name="Kong W.-S."/>
            <person name="Park H."/>
            <person name="Jeong J."/>
            <person name="Song E.-S."/>
        </authorList>
    </citation>
    <scope>NUCLEOTIDE SEQUENCE [LARGE SCALE GENOMIC DNA]</scope>
    <source>
        <strain evidence="2">51987-8</strain>
    </source>
</reference>
<dbReference type="InParanoid" id="A0A369J794"/>
<dbReference type="PANTHER" id="PTHR36452">
    <property type="entry name" value="CHROMOSOME 12, WHOLE GENOME SHOTGUN SEQUENCE"/>
    <property type="match status" value="1"/>
</dbReference>
<protein>
    <submittedName>
        <fullName evidence="2">Uncharacterized protein</fullName>
    </submittedName>
</protein>
<accession>A0A369J794</accession>
<feature type="compositionally biased region" description="Basic residues" evidence="1">
    <location>
        <begin position="105"/>
        <end position="121"/>
    </location>
</feature>
<name>A0A369J794_HYPMA</name>
<feature type="compositionally biased region" description="Basic residues" evidence="1">
    <location>
        <begin position="1"/>
        <end position="13"/>
    </location>
</feature>